<name>A0A1V9G716_9BACT</name>
<proteinExistence type="predicted"/>
<dbReference type="OrthoDB" id="597684at2"/>
<gene>
    <name evidence="2" type="ORF">A3860_12840</name>
</gene>
<dbReference type="Pfam" id="PF12724">
    <property type="entry name" value="Flavodoxin_5"/>
    <property type="match status" value="1"/>
</dbReference>
<dbReference type="AlphaFoldDB" id="A0A1V9G716"/>
<dbReference type="EMBL" id="LVYD01000002">
    <property type="protein sequence ID" value="OQP66380.1"/>
    <property type="molecule type" value="Genomic_DNA"/>
</dbReference>
<dbReference type="Gene3D" id="3.40.50.360">
    <property type="match status" value="1"/>
</dbReference>
<dbReference type="GO" id="GO:0070819">
    <property type="term" value="F:menaquinone-dependent protoporphyrinogen oxidase activity"/>
    <property type="evidence" value="ECO:0007669"/>
    <property type="project" value="TreeGrafter"/>
</dbReference>
<dbReference type="PANTHER" id="PTHR38030:SF2">
    <property type="entry name" value="PROTOPORPHYRINOGEN IX DEHYDROGENASE [QUINONE]"/>
    <property type="match status" value="1"/>
</dbReference>
<dbReference type="RefSeq" id="WP_081145320.1">
    <property type="nucleotide sequence ID" value="NZ_LVYD01000002.1"/>
</dbReference>
<sequence>MKGLVLYKGKYGATRDYAGFIGEALKWPVYTPEQLLTPTLAAADVLVIGSSVYEGRLLLHGWLKKHAEQLKNKKVFLFIVCATPADKKNVLEQIANNNIPAALREHIVVHFLRGRVVIKDLNWLDKLMLKFAAKSTKDPDEKQRMLYGFDAVNRENAVPLINALKALQTDTPGLVADEIADLGIS</sequence>
<reference evidence="2 3" key="1">
    <citation type="submission" date="2016-03" db="EMBL/GenBank/DDBJ databases">
        <title>Niastella vici sp. nov., isolated from farmland soil.</title>
        <authorList>
            <person name="Chen L."/>
            <person name="Wang D."/>
            <person name="Yang S."/>
            <person name="Wang G."/>
        </authorList>
    </citation>
    <scope>NUCLEOTIDE SEQUENCE [LARGE SCALE GENOMIC DNA]</scope>
    <source>
        <strain evidence="2 3">DJ57</strain>
    </source>
</reference>
<dbReference type="GO" id="GO:0010181">
    <property type="term" value="F:FMN binding"/>
    <property type="evidence" value="ECO:0007669"/>
    <property type="project" value="TreeGrafter"/>
</dbReference>
<protein>
    <recommendedName>
        <fullName evidence="1">Flavodoxin domain-containing protein</fullName>
    </recommendedName>
</protein>
<organism evidence="2 3">
    <name type="scientific">Niastella vici</name>
    <dbReference type="NCBI Taxonomy" id="1703345"/>
    <lineage>
        <taxon>Bacteria</taxon>
        <taxon>Pseudomonadati</taxon>
        <taxon>Bacteroidota</taxon>
        <taxon>Chitinophagia</taxon>
        <taxon>Chitinophagales</taxon>
        <taxon>Chitinophagaceae</taxon>
        <taxon>Niastella</taxon>
    </lineage>
</organism>
<dbReference type="InterPro" id="IPR026816">
    <property type="entry name" value="Flavodoxin_dom"/>
</dbReference>
<dbReference type="Proteomes" id="UP000192796">
    <property type="component" value="Unassembled WGS sequence"/>
</dbReference>
<dbReference type="InterPro" id="IPR052200">
    <property type="entry name" value="Protoporphyrinogen_IX_DH"/>
</dbReference>
<evidence type="ECO:0000313" key="2">
    <source>
        <dbReference type="EMBL" id="OQP66380.1"/>
    </source>
</evidence>
<dbReference type="STRING" id="1703345.A3860_12840"/>
<evidence type="ECO:0000259" key="1">
    <source>
        <dbReference type="Pfam" id="PF12724"/>
    </source>
</evidence>
<accession>A0A1V9G716</accession>
<dbReference type="InterPro" id="IPR029039">
    <property type="entry name" value="Flavoprotein-like_sf"/>
</dbReference>
<comment type="caution">
    <text evidence="2">The sequence shown here is derived from an EMBL/GenBank/DDBJ whole genome shotgun (WGS) entry which is preliminary data.</text>
</comment>
<evidence type="ECO:0000313" key="3">
    <source>
        <dbReference type="Proteomes" id="UP000192796"/>
    </source>
</evidence>
<keyword evidence="3" id="KW-1185">Reference proteome</keyword>
<dbReference type="GO" id="GO:0006783">
    <property type="term" value="P:heme biosynthetic process"/>
    <property type="evidence" value="ECO:0007669"/>
    <property type="project" value="TreeGrafter"/>
</dbReference>
<dbReference type="SUPFAM" id="SSF52218">
    <property type="entry name" value="Flavoproteins"/>
    <property type="match status" value="1"/>
</dbReference>
<dbReference type="PANTHER" id="PTHR38030">
    <property type="entry name" value="PROTOPORPHYRINOGEN IX DEHYDROGENASE [MENAQUINONE]"/>
    <property type="match status" value="1"/>
</dbReference>
<feature type="domain" description="Flavodoxin" evidence="1">
    <location>
        <begin position="4"/>
        <end position="141"/>
    </location>
</feature>